<dbReference type="Gene3D" id="1.10.150.240">
    <property type="entry name" value="Putative phosphatase, domain 2"/>
    <property type="match status" value="1"/>
</dbReference>
<evidence type="ECO:0000313" key="2">
    <source>
        <dbReference type="Proteomes" id="UP000298642"/>
    </source>
</evidence>
<evidence type="ECO:0000313" key="1">
    <source>
        <dbReference type="EMBL" id="QCI57962.1"/>
    </source>
</evidence>
<dbReference type="EMBL" id="CP034413">
    <property type="protein sequence ID" value="QCI57962.1"/>
    <property type="molecule type" value="Genomic_DNA"/>
</dbReference>
<keyword evidence="2" id="KW-1185">Reference proteome</keyword>
<dbReference type="NCBIfam" id="TIGR01549">
    <property type="entry name" value="HAD-SF-IA-v1"/>
    <property type="match status" value="1"/>
</dbReference>
<name>A0A4D7AWG6_9FIRM</name>
<dbReference type="RefSeq" id="WP_136890688.1">
    <property type="nucleotide sequence ID" value="NZ_CAUWCU010000030.1"/>
</dbReference>
<dbReference type="PANTHER" id="PTHR47478:SF1">
    <property type="entry name" value="PYRIMIDINE 5'-NUCLEOTIDASE YJJG"/>
    <property type="match status" value="1"/>
</dbReference>
<dbReference type="InterPro" id="IPR023214">
    <property type="entry name" value="HAD_sf"/>
</dbReference>
<dbReference type="SUPFAM" id="SSF56784">
    <property type="entry name" value="HAD-like"/>
    <property type="match status" value="1"/>
</dbReference>
<dbReference type="AlphaFoldDB" id="A0A4D7AWG6"/>
<dbReference type="InterPro" id="IPR052550">
    <property type="entry name" value="Pyrimidine_5'-ntase_YjjG"/>
</dbReference>
<dbReference type="GO" id="GO:0008253">
    <property type="term" value="F:5'-nucleotidase activity"/>
    <property type="evidence" value="ECO:0007669"/>
    <property type="project" value="InterPro"/>
</dbReference>
<protein>
    <submittedName>
        <fullName evidence="1">YjjG family noncanonical pyrimidine nucleotidase</fullName>
    </submittedName>
</protein>
<reference evidence="2" key="1">
    <citation type="submission" date="2018-12" db="EMBL/GenBank/DDBJ databases">
        <title>Dusodibacter welbiota gen. nov., sp. nov., isolated from human faeces and emended description of the Oscillibacter genus.</title>
        <authorList>
            <person name="Le Roy T."/>
            <person name="Van der Smissen P."/>
            <person name="Delzenne N."/>
            <person name="Muccioli G."/>
            <person name="Collet J.F."/>
            <person name="Cani P.D."/>
        </authorList>
    </citation>
    <scope>NUCLEOTIDE SEQUENCE [LARGE SCALE GENOMIC DNA]</scope>
    <source>
        <strain evidence="2">J115</strain>
    </source>
</reference>
<dbReference type="SFLD" id="SFLDS00003">
    <property type="entry name" value="Haloacid_Dehalogenase"/>
    <property type="match status" value="1"/>
</dbReference>
<dbReference type="Gene3D" id="3.40.50.1000">
    <property type="entry name" value="HAD superfamily/HAD-like"/>
    <property type="match status" value="1"/>
</dbReference>
<dbReference type="NCBIfam" id="TIGR02254">
    <property type="entry name" value="YjjG_YfnB"/>
    <property type="match status" value="1"/>
</dbReference>
<dbReference type="InterPro" id="IPR006439">
    <property type="entry name" value="HAD-SF_hydro_IA"/>
</dbReference>
<dbReference type="Pfam" id="PF00702">
    <property type="entry name" value="Hydrolase"/>
    <property type="match status" value="1"/>
</dbReference>
<dbReference type="SFLD" id="SFLDG01129">
    <property type="entry name" value="C1.5:_HAD__Beta-PGM__Phosphata"/>
    <property type="match status" value="1"/>
</dbReference>
<proteinExistence type="predicted"/>
<dbReference type="InterPro" id="IPR023198">
    <property type="entry name" value="PGP-like_dom2"/>
</dbReference>
<accession>A0A4D7AWG6</accession>
<sequence>MKFPYLLFDADDTLFDFPKAAARAFSAMCRSNGVPDTLDTRALYHRINQELWAAFDRGEVSKDYVTLERFVRFFQALKLPRDPDKCNRDYLTALGAGVYPLPHAEAVCRELVRRGHKLYIVTNAVASVQRSRLQGSVFADLITDAFISEDAGASKPDPAYYAYVRSRIPGLTPENGLVIGDSLSTDIRGANNAGLPCCWYNPAGKARPEDLRIDYEIRDLRELLDIV</sequence>
<gene>
    <name evidence="1" type="ORF">EIO64_00945</name>
</gene>
<dbReference type="KEGG" id="obj:EIO64_00945"/>
<dbReference type="Proteomes" id="UP000298642">
    <property type="component" value="Chromosome"/>
</dbReference>
<organism evidence="1 2">
    <name type="scientific">Dysosmobacter welbionis</name>
    <dbReference type="NCBI Taxonomy" id="2093857"/>
    <lineage>
        <taxon>Bacteria</taxon>
        <taxon>Bacillati</taxon>
        <taxon>Bacillota</taxon>
        <taxon>Clostridia</taxon>
        <taxon>Eubacteriales</taxon>
        <taxon>Oscillospiraceae</taxon>
        <taxon>Dysosmobacter</taxon>
    </lineage>
</organism>
<dbReference type="InterPro" id="IPR011951">
    <property type="entry name" value="HAD-SF_hydro_IA_YjjG/PynA"/>
</dbReference>
<dbReference type="PANTHER" id="PTHR47478">
    <property type="match status" value="1"/>
</dbReference>
<dbReference type="InterPro" id="IPR036412">
    <property type="entry name" value="HAD-like_sf"/>
</dbReference>